<protein>
    <submittedName>
        <fullName evidence="5">Ankyrin repeat-containing domain protein</fullName>
    </submittedName>
</protein>
<dbReference type="InterPro" id="IPR036770">
    <property type="entry name" value="Ankyrin_rpt-contain_sf"/>
</dbReference>
<comment type="caution">
    <text evidence="5">The sequence shown here is derived from an EMBL/GenBank/DDBJ whole genome shotgun (WGS) entry which is preliminary data.</text>
</comment>
<dbReference type="PANTHER" id="PTHR24198:SF165">
    <property type="entry name" value="ANKYRIN REPEAT-CONTAINING PROTEIN-RELATED"/>
    <property type="match status" value="1"/>
</dbReference>
<feature type="domain" description="Clr5" evidence="4">
    <location>
        <begin position="5"/>
        <end position="56"/>
    </location>
</feature>
<dbReference type="InterPro" id="IPR025676">
    <property type="entry name" value="Clr5_dom"/>
</dbReference>
<keyword evidence="6" id="KW-1185">Reference proteome</keyword>
<gene>
    <name evidence="5" type="ORF">B0H66DRAFT_587544</name>
</gene>
<dbReference type="Pfam" id="PF12796">
    <property type="entry name" value="Ank_2"/>
    <property type="match status" value="1"/>
</dbReference>
<feature type="repeat" description="ANK" evidence="3">
    <location>
        <begin position="302"/>
        <end position="338"/>
    </location>
</feature>
<reference evidence="5" key="2">
    <citation type="submission" date="2023-06" db="EMBL/GenBank/DDBJ databases">
        <authorList>
            <consortium name="Lawrence Berkeley National Laboratory"/>
            <person name="Haridas S."/>
            <person name="Hensen N."/>
            <person name="Bonometti L."/>
            <person name="Westerberg I."/>
            <person name="Brannstrom I.O."/>
            <person name="Guillou S."/>
            <person name="Cros-Aarteil S."/>
            <person name="Calhoun S."/>
            <person name="Kuo A."/>
            <person name="Mondo S."/>
            <person name="Pangilinan J."/>
            <person name="Riley R."/>
            <person name="Labutti K."/>
            <person name="Andreopoulos B."/>
            <person name="Lipzen A."/>
            <person name="Chen C."/>
            <person name="Yanf M."/>
            <person name="Daum C."/>
            <person name="Ng V."/>
            <person name="Clum A."/>
            <person name="Steindorff A."/>
            <person name="Ohm R."/>
            <person name="Martin F."/>
            <person name="Silar P."/>
            <person name="Natvig D."/>
            <person name="Lalanne C."/>
            <person name="Gautier V."/>
            <person name="Ament-Velasquez S.L."/>
            <person name="Kruys A."/>
            <person name="Hutchinson M.I."/>
            <person name="Powell A.J."/>
            <person name="Barry K."/>
            <person name="Miller A.N."/>
            <person name="Grigoriev I.V."/>
            <person name="Debuchy R."/>
            <person name="Gladieux P."/>
            <person name="Thoren M.H."/>
            <person name="Johannesson H."/>
        </authorList>
    </citation>
    <scope>NUCLEOTIDE SEQUENCE</scope>
    <source>
        <strain evidence="5">CBS 118394</strain>
    </source>
</reference>
<evidence type="ECO:0000313" key="6">
    <source>
        <dbReference type="Proteomes" id="UP001283341"/>
    </source>
</evidence>
<feature type="repeat" description="ANK" evidence="3">
    <location>
        <begin position="503"/>
        <end position="531"/>
    </location>
</feature>
<accession>A0AAE0IU58</accession>
<feature type="repeat" description="ANK" evidence="3">
    <location>
        <begin position="832"/>
        <end position="864"/>
    </location>
</feature>
<dbReference type="PROSITE" id="PS50088">
    <property type="entry name" value="ANK_REPEAT"/>
    <property type="match status" value="3"/>
</dbReference>
<dbReference type="AlphaFoldDB" id="A0AAE0IU58"/>
<evidence type="ECO:0000256" key="3">
    <source>
        <dbReference type="PROSITE-ProRule" id="PRU00023"/>
    </source>
</evidence>
<dbReference type="InterPro" id="IPR002110">
    <property type="entry name" value="Ankyrin_rpt"/>
</dbReference>
<dbReference type="Proteomes" id="UP001283341">
    <property type="component" value="Unassembled WGS sequence"/>
</dbReference>
<dbReference type="EMBL" id="JAUEDM010000001">
    <property type="protein sequence ID" value="KAK3331318.1"/>
    <property type="molecule type" value="Genomic_DNA"/>
</dbReference>
<dbReference type="Pfam" id="PF00023">
    <property type="entry name" value="Ank"/>
    <property type="match status" value="1"/>
</dbReference>
<dbReference type="PROSITE" id="PS50297">
    <property type="entry name" value="ANK_REP_REGION"/>
    <property type="match status" value="2"/>
</dbReference>
<organism evidence="5 6">
    <name type="scientific">Apodospora peruviana</name>
    <dbReference type="NCBI Taxonomy" id="516989"/>
    <lineage>
        <taxon>Eukaryota</taxon>
        <taxon>Fungi</taxon>
        <taxon>Dikarya</taxon>
        <taxon>Ascomycota</taxon>
        <taxon>Pezizomycotina</taxon>
        <taxon>Sordariomycetes</taxon>
        <taxon>Sordariomycetidae</taxon>
        <taxon>Sordariales</taxon>
        <taxon>Lasiosphaeriaceae</taxon>
        <taxon>Apodospora</taxon>
    </lineage>
</organism>
<dbReference type="SMART" id="SM00248">
    <property type="entry name" value="ANK"/>
    <property type="match status" value="7"/>
</dbReference>
<evidence type="ECO:0000256" key="2">
    <source>
        <dbReference type="ARBA" id="ARBA00023043"/>
    </source>
</evidence>
<dbReference type="Gene3D" id="1.25.40.20">
    <property type="entry name" value="Ankyrin repeat-containing domain"/>
    <property type="match status" value="2"/>
</dbReference>
<keyword evidence="1" id="KW-0677">Repeat</keyword>
<dbReference type="Pfam" id="PF14420">
    <property type="entry name" value="Clr5"/>
    <property type="match status" value="1"/>
</dbReference>
<keyword evidence="2 3" id="KW-0040">ANK repeat</keyword>
<reference evidence="5" key="1">
    <citation type="journal article" date="2023" name="Mol. Phylogenet. Evol.">
        <title>Genome-scale phylogeny and comparative genomics of the fungal order Sordariales.</title>
        <authorList>
            <person name="Hensen N."/>
            <person name="Bonometti L."/>
            <person name="Westerberg I."/>
            <person name="Brannstrom I.O."/>
            <person name="Guillou S."/>
            <person name="Cros-Aarteil S."/>
            <person name="Calhoun S."/>
            <person name="Haridas S."/>
            <person name="Kuo A."/>
            <person name="Mondo S."/>
            <person name="Pangilinan J."/>
            <person name="Riley R."/>
            <person name="LaButti K."/>
            <person name="Andreopoulos B."/>
            <person name="Lipzen A."/>
            <person name="Chen C."/>
            <person name="Yan M."/>
            <person name="Daum C."/>
            <person name="Ng V."/>
            <person name="Clum A."/>
            <person name="Steindorff A."/>
            <person name="Ohm R.A."/>
            <person name="Martin F."/>
            <person name="Silar P."/>
            <person name="Natvig D.O."/>
            <person name="Lalanne C."/>
            <person name="Gautier V."/>
            <person name="Ament-Velasquez S.L."/>
            <person name="Kruys A."/>
            <person name="Hutchinson M.I."/>
            <person name="Powell A.J."/>
            <person name="Barry K."/>
            <person name="Miller A.N."/>
            <person name="Grigoriev I.V."/>
            <person name="Debuchy R."/>
            <person name="Gladieux P."/>
            <person name="Hiltunen Thoren M."/>
            <person name="Johannesson H."/>
        </authorList>
    </citation>
    <scope>NUCLEOTIDE SEQUENCE</scope>
    <source>
        <strain evidence="5">CBS 118394</strain>
    </source>
</reference>
<proteinExistence type="predicted"/>
<evidence type="ECO:0000256" key="1">
    <source>
        <dbReference type="ARBA" id="ARBA00022737"/>
    </source>
</evidence>
<sequence length="995" mass="109397">MPKKIEWDKHRSELVRLYDAEGWPLKEVCDFMLSERDFRASKGSYERKLREWRVGKKARTTGNSRLRVMRPFITSQIALAPRPATSPKLAMLSTATAVSGSQGSDISVLWDMRSPWGKFLASMRFLAIRDSAEESTSENDWTVSTTAADINKLERVPDSIQALKRQSEMGSDAALRTREEMVASTVTALKKRIPEQQEGQHLTTAELANNFTFHESHASVPLMPTAQDVERHDKRVLGLIRPIVPGVLESIKEFLSAPPTTKAILEQVFASVLRMADIATLKALLDIGVNLDTVIDRPELLGSVTPLHYAAGIQDEATSLEIVHLLIKYGAPVNCLTGFEGKSTLVPALQQRHTDVAKILFQTGVRAGSRLSLLAAPWVGGVDMVRMVSGTCSHQDINPEHSGSAYYRGPLASAVWNQDLQIAKILIERGANVSATCRIPRPLKYPKRYNGANYQDYVYTKILGLTLYRGDLEMANYLLREVHADIDMPDTRSGCRNKPMAPPLRMACLGGHEDMALILLELGADAFERDSEKGAGLIGYDLNKALSDYPGRTTLLGALVRRRNGYINIRLCESLICKGARLDHALIEAALANNQKAVEYFLAQGAPMSVSPEFPTTALGAAMEEEFVGTVQVLLANGATETGALNRIRGTEMLNLLQRSKIPSRLLSARGSEILAGAIGSQDWNLTKGLLFAQNPFGSATGRTLRYGNQVGKAESDTRERIPEQLEPLDPIEYYASALVTAAKQGKCQMLRLLLDATRWGPRRVGTALTAAIVHRHTDAVQDLSSSNPSTNEDLVHKPTMEHYLSALDAAVGSRELPLTQGLISMRLRSEFGGTVLYHAASGGHIAVVKRLLAANADINARDPKYGRIALQGAAGHGRMELLDLLIKNGARYSGSLRVPYIRAVRIGASNGHNAVAEHLRSFGGFTESDDRVGFKPWDWAVLGDCSCDSDDCAKLRKTMDRTNTSYQMKRLGKNMTPLRSGFRKLMLTKENKFM</sequence>
<dbReference type="PANTHER" id="PTHR24198">
    <property type="entry name" value="ANKYRIN REPEAT AND PROTEIN KINASE DOMAIN-CONTAINING PROTEIN"/>
    <property type="match status" value="1"/>
</dbReference>
<evidence type="ECO:0000313" key="5">
    <source>
        <dbReference type="EMBL" id="KAK3331318.1"/>
    </source>
</evidence>
<name>A0AAE0IU58_9PEZI</name>
<evidence type="ECO:0000259" key="4">
    <source>
        <dbReference type="Pfam" id="PF14420"/>
    </source>
</evidence>
<dbReference type="SUPFAM" id="SSF48403">
    <property type="entry name" value="Ankyrin repeat"/>
    <property type="match status" value="2"/>
</dbReference>